<dbReference type="EMBL" id="JAMZED010000032">
    <property type="protein sequence ID" value="MCR6505541.1"/>
    <property type="molecule type" value="Genomic_DNA"/>
</dbReference>
<evidence type="ECO:0000259" key="2">
    <source>
        <dbReference type="PROSITE" id="PS51898"/>
    </source>
</evidence>
<dbReference type="Proteomes" id="UP001143192">
    <property type="component" value="Unassembled WGS sequence"/>
</dbReference>
<dbReference type="Gene3D" id="1.10.443.10">
    <property type="entry name" value="Intergrase catalytic core"/>
    <property type="match status" value="1"/>
</dbReference>
<protein>
    <submittedName>
        <fullName evidence="3">Tyrosine-type recombinase/integrase</fullName>
    </submittedName>
</protein>
<accession>A0A9X2NUM5</accession>
<dbReference type="GO" id="GO:0003677">
    <property type="term" value="F:DNA binding"/>
    <property type="evidence" value="ECO:0007669"/>
    <property type="project" value="InterPro"/>
</dbReference>
<proteinExistence type="predicted"/>
<dbReference type="GO" id="GO:0006310">
    <property type="term" value="P:DNA recombination"/>
    <property type="evidence" value="ECO:0007669"/>
    <property type="project" value="UniProtKB-KW"/>
</dbReference>
<dbReference type="Pfam" id="PF00589">
    <property type="entry name" value="Phage_integrase"/>
    <property type="match status" value="1"/>
</dbReference>
<organism evidence="3 4">
    <name type="scientific">Bacteroides muris</name>
    <name type="common">ex Fokt et al. 2023</name>
    <dbReference type="NCBI Taxonomy" id="2937417"/>
    <lineage>
        <taxon>Bacteria</taxon>
        <taxon>Pseudomonadati</taxon>
        <taxon>Bacteroidota</taxon>
        <taxon>Bacteroidia</taxon>
        <taxon>Bacteroidales</taxon>
        <taxon>Bacteroidaceae</taxon>
        <taxon>Bacteroides</taxon>
    </lineage>
</organism>
<reference evidence="3" key="1">
    <citation type="journal article" date="2022" name="Arch. Microbiol.">
        <title>Bacteroides muris sp. nov. isolated from the cecum of wild-derived house mice.</title>
        <authorList>
            <person name="Fokt H."/>
            <person name="Unni R."/>
            <person name="Repnik U."/>
            <person name="Schmitz R.A."/>
            <person name="Bramkamp M."/>
            <person name="Baines J.F."/>
            <person name="Unterweger D."/>
        </authorList>
    </citation>
    <scope>NUCLEOTIDE SEQUENCE</scope>
    <source>
        <strain evidence="3">KH365_2</strain>
    </source>
</reference>
<keyword evidence="1" id="KW-0233">DNA recombination</keyword>
<evidence type="ECO:0000256" key="1">
    <source>
        <dbReference type="ARBA" id="ARBA00023172"/>
    </source>
</evidence>
<dbReference type="AlphaFoldDB" id="A0A9X2NUM5"/>
<dbReference type="InterPro" id="IPR011010">
    <property type="entry name" value="DNA_brk_join_enz"/>
</dbReference>
<dbReference type="PROSITE" id="PS51898">
    <property type="entry name" value="TYR_RECOMBINASE"/>
    <property type="match status" value="1"/>
</dbReference>
<evidence type="ECO:0000313" key="4">
    <source>
        <dbReference type="Proteomes" id="UP001143192"/>
    </source>
</evidence>
<reference evidence="3" key="2">
    <citation type="submission" date="2022-04" db="EMBL/GenBank/DDBJ databases">
        <authorList>
            <person name="Fokt H."/>
            <person name="Baines J."/>
        </authorList>
    </citation>
    <scope>NUCLEOTIDE SEQUENCE</scope>
    <source>
        <strain evidence="3">KH365_2</strain>
    </source>
</reference>
<dbReference type="InterPro" id="IPR013762">
    <property type="entry name" value="Integrase-like_cat_sf"/>
</dbReference>
<sequence>MRKEDVNLDTGVLNIRLSKGYDQHFVVLHNSMTQLMRKYDEAISRIMPERVYFFPSRTNSFHDSEWVSVNFRKIWRDVSSCCAVPYELRHHYATANINSWINCGMDIHSKLLYLSKSMGHSVIESTAYYYSLVPGLSDIIKEKTRRSFDDIVPDLTDTDYEEAE</sequence>
<dbReference type="SUPFAM" id="SSF56349">
    <property type="entry name" value="DNA breaking-rejoining enzymes"/>
    <property type="match status" value="1"/>
</dbReference>
<feature type="domain" description="Tyr recombinase" evidence="2">
    <location>
        <begin position="1"/>
        <end position="145"/>
    </location>
</feature>
<dbReference type="InterPro" id="IPR002104">
    <property type="entry name" value="Integrase_catalytic"/>
</dbReference>
<comment type="caution">
    <text evidence="3">The sequence shown here is derived from an EMBL/GenBank/DDBJ whole genome shotgun (WGS) entry which is preliminary data.</text>
</comment>
<name>A0A9X2NUM5_9BACE</name>
<gene>
    <name evidence="3" type="ORF">M1B79_12920</name>
</gene>
<evidence type="ECO:0000313" key="3">
    <source>
        <dbReference type="EMBL" id="MCR6505541.1"/>
    </source>
</evidence>
<keyword evidence="4" id="KW-1185">Reference proteome</keyword>
<dbReference type="GO" id="GO:0015074">
    <property type="term" value="P:DNA integration"/>
    <property type="evidence" value="ECO:0007669"/>
    <property type="project" value="InterPro"/>
</dbReference>